<keyword evidence="1" id="KW-1133">Transmembrane helix</keyword>
<feature type="transmembrane region" description="Helical" evidence="1">
    <location>
        <begin position="7"/>
        <end position="25"/>
    </location>
</feature>
<dbReference type="RefSeq" id="WP_207672496.1">
    <property type="nucleotide sequence ID" value="NZ_JAFREM010000008.1"/>
</dbReference>
<gene>
    <name evidence="2" type="ORF">JZO70_05265</name>
</gene>
<accession>A0ABS3L7F7</accession>
<proteinExistence type="predicted"/>
<dbReference type="EMBL" id="JAFREM010000008">
    <property type="protein sequence ID" value="MBO1305557.1"/>
    <property type="molecule type" value="Genomic_DNA"/>
</dbReference>
<feature type="transmembrane region" description="Helical" evidence="1">
    <location>
        <begin position="31"/>
        <end position="53"/>
    </location>
</feature>
<evidence type="ECO:0000256" key="1">
    <source>
        <dbReference type="SAM" id="Phobius"/>
    </source>
</evidence>
<feature type="transmembrane region" description="Helical" evidence="1">
    <location>
        <begin position="65"/>
        <end position="84"/>
    </location>
</feature>
<protein>
    <submittedName>
        <fullName evidence="2">Uncharacterized protein</fullName>
    </submittedName>
</protein>
<feature type="transmembrane region" description="Helical" evidence="1">
    <location>
        <begin position="90"/>
        <end position="108"/>
    </location>
</feature>
<reference evidence="2 3" key="1">
    <citation type="submission" date="2021-03" db="EMBL/GenBank/DDBJ databases">
        <title>Enterococcal diversity collection.</title>
        <authorList>
            <person name="Gilmore M.S."/>
            <person name="Schwartzman J."/>
            <person name="Van Tyne D."/>
            <person name="Martin M."/>
            <person name="Earl A.M."/>
            <person name="Manson A.L."/>
            <person name="Straub T."/>
            <person name="Salamzade R."/>
            <person name="Saavedra J."/>
            <person name="Lebreton F."/>
            <person name="Prichula J."/>
            <person name="Schaufler K."/>
            <person name="Gaca A."/>
            <person name="Sgardioli B."/>
            <person name="Wagenaar J."/>
            <person name="Strong T."/>
        </authorList>
    </citation>
    <scope>NUCLEOTIDE SEQUENCE [LARGE SCALE GENOMIC DNA]</scope>
    <source>
        <strain evidence="2 3">669A</strain>
    </source>
</reference>
<name>A0ABS3L7F7_9ENTE</name>
<organism evidence="2 3">
    <name type="scientific">Candidatus Enterococcus moelleringii</name>
    <dbReference type="NCBI Taxonomy" id="2815325"/>
    <lineage>
        <taxon>Bacteria</taxon>
        <taxon>Bacillati</taxon>
        <taxon>Bacillota</taxon>
        <taxon>Bacilli</taxon>
        <taxon>Lactobacillales</taxon>
        <taxon>Enterococcaceae</taxon>
        <taxon>Enterococcus</taxon>
    </lineage>
</organism>
<dbReference type="Proteomes" id="UP000664601">
    <property type="component" value="Unassembled WGS sequence"/>
</dbReference>
<keyword evidence="1" id="KW-0472">Membrane</keyword>
<evidence type="ECO:0000313" key="3">
    <source>
        <dbReference type="Proteomes" id="UP000664601"/>
    </source>
</evidence>
<keyword evidence="3" id="KW-1185">Reference proteome</keyword>
<evidence type="ECO:0000313" key="2">
    <source>
        <dbReference type="EMBL" id="MBO1305557.1"/>
    </source>
</evidence>
<comment type="caution">
    <text evidence="2">The sequence shown here is derived from an EMBL/GenBank/DDBJ whole genome shotgun (WGS) entry which is preliminary data.</text>
</comment>
<keyword evidence="1" id="KW-0812">Transmembrane</keyword>
<sequence length="127" mass="14264">MNKKIPTWLLLAMSTSVFAVMSIGTNVFRNWTLFSSLVLLAIATASIIAVYLIVQSFSRQNQISLLSLLCISQIGIILLNYLLYNYVGGVIQITVGLLVVYFAANWWGSLGKRYREVDIHYAQQKAE</sequence>